<dbReference type="OrthoDB" id="2245989at2759"/>
<feature type="compositionally biased region" description="Basic and acidic residues" evidence="1">
    <location>
        <begin position="29"/>
        <end position="44"/>
    </location>
</feature>
<dbReference type="Pfam" id="PF11905">
    <property type="entry name" value="DUF3425"/>
    <property type="match status" value="1"/>
</dbReference>
<dbReference type="AlphaFoldDB" id="A0A9W4U5T3"/>
<dbReference type="EMBL" id="CAOQHR010000002">
    <property type="protein sequence ID" value="CAI6300923.1"/>
    <property type="molecule type" value="Genomic_DNA"/>
</dbReference>
<feature type="compositionally biased region" description="Basic residues" evidence="1">
    <location>
        <begin position="45"/>
        <end position="56"/>
    </location>
</feature>
<dbReference type="Proteomes" id="UP001152607">
    <property type="component" value="Unassembled WGS sequence"/>
</dbReference>
<evidence type="ECO:0008006" key="4">
    <source>
        <dbReference type="Google" id="ProtNLM"/>
    </source>
</evidence>
<proteinExistence type="predicted"/>
<evidence type="ECO:0000313" key="2">
    <source>
        <dbReference type="EMBL" id="CAI6300923.1"/>
    </source>
</evidence>
<organism evidence="2 3">
    <name type="scientific">Periconia digitata</name>
    <dbReference type="NCBI Taxonomy" id="1303443"/>
    <lineage>
        <taxon>Eukaryota</taxon>
        <taxon>Fungi</taxon>
        <taxon>Dikarya</taxon>
        <taxon>Ascomycota</taxon>
        <taxon>Pezizomycotina</taxon>
        <taxon>Dothideomycetes</taxon>
        <taxon>Pleosporomycetidae</taxon>
        <taxon>Pleosporales</taxon>
        <taxon>Massarineae</taxon>
        <taxon>Periconiaceae</taxon>
        <taxon>Periconia</taxon>
    </lineage>
</organism>
<keyword evidence="3" id="KW-1185">Reference proteome</keyword>
<evidence type="ECO:0000313" key="3">
    <source>
        <dbReference type="Proteomes" id="UP001152607"/>
    </source>
</evidence>
<accession>A0A9W4U5T3</accession>
<dbReference type="InterPro" id="IPR021833">
    <property type="entry name" value="DUF3425"/>
</dbReference>
<comment type="caution">
    <text evidence="2">The sequence shown here is derived from an EMBL/GenBank/DDBJ whole genome shotgun (WGS) entry which is preliminary data.</text>
</comment>
<gene>
    <name evidence="2" type="ORF">PDIGIT_LOCUS2833</name>
</gene>
<sequence>MLLAGSTVEGRMGGGAPIRIVGKRQLKDARDARDDWTGTTDAKERRKAQNRLHQRAWRRKKIEEKSKYTASNSSEESTSNYATSDTLLAAFEAATSAFTNITTYKAYPPLIPYLTPAQWPSERSSTFLTIPAHFPLSADHHLLTLIQYNVMRAILENMVLCNILNAVPLECRNALNLPLAHHPPSTPPPTFARTALQKAIPHADWIDSFPCARMRDNLIRACPSSVFPSSADPTHGEDFQRGSAKLFDEDELCADTCGGLYEGYDECAAKGLLVWGEPWRVESWEVSEGFTKKWGWLLEGCEDIVRVTNVWREARGEKGIVLGEC</sequence>
<protein>
    <recommendedName>
        <fullName evidence="4">BZIP domain-containing protein</fullName>
    </recommendedName>
</protein>
<evidence type="ECO:0000256" key="1">
    <source>
        <dbReference type="SAM" id="MobiDB-lite"/>
    </source>
</evidence>
<reference evidence="2" key="1">
    <citation type="submission" date="2023-01" db="EMBL/GenBank/DDBJ databases">
        <authorList>
            <person name="Van Ghelder C."/>
            <person name="Rancurel C."/>
        </authorList>
    </citation>
    <scope>NUCLEOTIDE SEQUENCE</scope>
    <source>
        <strain evidence="2">CNCM I-4278</strain>
    </source>
</reference>
<dbReference type="CDD" id="cd14688">
    <property type="entry name" value="bZIP_YAP"/>
    <property type="match status" value="1"/>
</dbReference>
<dbReference type="PANTHER" id="PTHR38116:SF1">
    <property type="entry name" value="BZIP DOMAIN-CONTAINING PROTEIN"/>
    <property type="match status" value="1"/>
</dbReference>
<name>A0A9W4U5T3_9PLEO</name>
<dbReference type="PANTHER" id="PTHR38116">
    <property type="entry name" value="CHROMOSOME 7, WHOLE GENOME SHOTGUN SEQUENCE"/>
    <property type="match status" value="1"/>
</dbReference>
<feature type="region of interest" description="Disordered" evidence="1">
    <location>
        <begin position="29"/>
        <end position="56"/>
    </location>
</feature>